<name>A0ABW6CXC2_9CAUL</name>
<dbReference type="Pfam" id="PF00561">
    <property type="entry name" value="Abhydrolase_1"/>
    <property type="match status" value="1"/>
</dbReference>
<dbReference type="PANTHER" id="PTHR43433:SF5">
    <property type="entry name" value="AB HYDROLASE-1 DOMAIN-CONTAINING PROTEIN"/>
    <property type="match status" value="1"/>
</dbReference>
<dbReference type="Proteomes" id="UP001598130">
    <property type="component" value="Unassembled WGS sequence"/>
</dbReference>
<dbReference type="SUPFAM" id="SSF53474">
    <property type="entry name" value="alpha/beta-Hydrolases"/>
    <property type="match status" value="1"/>
</dbReference>
<organism evidence="2 3">
    <name type="scientific">Phenylobacterium ferrooxidans</name>
    <dbReference type="NCBI Taxonomy" id="2982689"/>
    <lineage>
        <taxon>Bacteria</taxon>
        <taxon>Pseudomonadati</taxon>
        <taxon>Pseudomonadota</taxon>
        <taxon>Alphaproteobacteria</taxon>
        <taxon>Caulobacterales</taxon>
        <taxon>Caulobacteraceae</taxon>
        <taxon>Phenylobacterium</taxon>
    </lineage>
</organism>
<evidence type="ECO:0000313" key="2">
    <source>
        <dbReference type="EMBL" id="MFD3266331.1"/>
    </source>
</evidence>
<dbReference type="GO" id="GO:0016787">
    <property type="term" value="F:hydrolase activity"/>
    <property type="evidence" value="ECO:0007669"/>
    <property type="project" value="UniProtKB-KW"/>
</dbReference>
<keyword evidence="3" id="KW-1185">Reference proteome</keyword>
<dbReference type="PANTHER" id="PTHR43433">
    <property type="entry name" value="HYDROLASE, ALPHA/BETA FOLD FAMILY PROTEIN"/>
    <property type="match status" value="1"/>
</dbReference>
<dbReference type="InterPro" id="IPR029058">
    <property type="entry name" value="AB_hydrolase_fold"/>
</dbReference>
<evidence type="ECO:0000313" key="3">
    <source>
        <dbReference type="Proteomes" id="UP001598130"/>
    </source>
</evidence>
<sequence length="289" mass="31000">MSVSTAAERAAPPRWPDGYFTVKDGTRLHYVEAGQGVPVILIHGARGSAIGNWFSNGIAPRLAQTNHVYALDMRAHGLSGGARHSHFNMADDVLEFMDQMGIGKAHIAGYSMGGGVTLQLLARAPERFITACFQGSGISEVGEWKDKVPPDVTGEAPDEAAANAQVKARRQAKGEEVGNDLGDKIRAKVQAVVGGGAVRAMEDMAGRMMATLNKLDLSRVDFPVMAINGEYDRPNARTHRMARELPDFTNLVLPGKGHLSAMMAGFIPDEYIEGYADFVARNNPPKAGT</sequence>
<feature type="domain" description="AB hydrolase-1" evidence="1">
    <location>
        <begin position="38"/>
        <end position="149"/>
    </location>
</feature>
<dbReference type="InterPro" id="IPR050471">
    <property type="entry name" value="AB_hydrolase"/>
</dbReference>
<gene>
    <name evidence="2" type="ORF">OCL97_20510</name>
</gene>
<evidence type="ECO:0000259" key="1">
    <source>
        <dbReference type="Pfam" id="PF00561"/>
    </source>
</evidence>
<dbReference type="EMBL" id="JAOTJD010000054">
    <property type="protein sequence ID" value="MFD3266331.1"/>
    <property type="molecule type" value="Genomic_DNA"/>
</dbReference>
<proteinExistence type="predicted"/>
<accession>A0ABW6CXC2</accession>
<dbReference type="RefSeq" id="WP_377371590.1">
    <property type="nucleotide sequence ID" value="NZ_JAOTJD010000054.1"/>
</dbReference>
<reference evidence="2 3" key="1">
    <citation type="submission" date="2022-09" db="EMBL/GenBank/DDBJ databases">
        <title>New species of Phenylobacterium.</title>
        <authorList>
            <person name="Mieszkin S."/>
        </authorList>
    </citation>
    <scope>NUCLEOTIDE SEQUENCE [LARGE SCALE GENOMIC DNA]</scope>
    <source>
        <strain evidence="2 3">HK31-G</strain>
    </source>
</reference>
<comment type="caution">
    <text evidence="2">The sequence shown here is derived from an EMBL/GenBank/DDBJ whole genome shotgun (WGS) entry which is preliminary data.</text>
</comment>
<keyword evidence="2" id="KW-0378">Hydrolase</keyword>
<protein>
    <submittedName>
        <fullName evidence="2">Alpha/beta hydrolase</fullName>
    </submittedName>
</protein>
<dbReference type="InterPro" id="IPR000073">
    <property type="entry name" value="AB_hydrolase_1"/>
</dbReference>
<dbReference type="Gene3D" id="3.40.50.1820">
    <property type="entry name" value="alpha/beta hydrolase"/>
    <property type="match status" value="1"/>
</dbReference>